<comment type="similarity">
    <text evidence="2">Belongs to the TAF4 family.</text>
</comment>
<dbReference type="SMART" id="SM01052">
    <property type="entry name" value="CAP_GLY"/>
    <property type="match status" value="3"/>
</dbReference>
<dbReference type="InterPro" id="IPR003894">
    <property type="entry name" value="TAFH_NHR1"/>
</dbReference>
<dbReference type="SUPFAM" id="SSF54001">
    <property type="entry name" value="Cysteine proteinases"/>
    <property type="match status" value="1"/>
</dbReference>
<evidence type="ECO:0000256" key="4">
    <source>
        <dbReference type="ARBA" id="ARBA00023015"/>
    </source>
</evidence>
<reference evidence="12" key="1">
    <citation type="submission" date="2020-07" db="EMBL/GenBank/DDBJ databases">
        <title>Multicomponent nature underlies the extraordinary mechanical properties of spider dragline silk.</title>
        <authorList>
            <person name="Kono N."/>
            <person name="Nakamura H."/>
            <person name="Mori M."/>
            <person name="Yoshida Y."/>
            <person name="Ohtoshi R."/>
            <person name="Malay A.D."/>
            <person name="Moran D.A.P."/>
            <person name="Tomita M."/>
            <person name="Numata K."/>
            <person name="Arakawa K."/>
        </authorList>
    </citation>
    <scope>NUCLEOTIDE SEQUENCE</scope>
</reference>
<dbReference type="SUPFAM" id="SSF158553">
    <property type="entry name" value="TAFH domain-like"/>
    <property type="match status" value="1"/>
</dbReference>
<dbReference type="GO" id="GO:0004843">
    <property type="term" value="F:cysteine-type deubiquitinase activity"/>
    <property type="evidence" value="ECO:0007669"/>
    <property type="project" value="InterPro"/>
</dbReference>
<dbReference type="GO" id="GO:0016579">
    <property type="term" value="P:protein deubiquitination"/>
    <property type="evidence" value="ECO:0007669"/>
    <property type="project" value="InterPro"/>
</dbReference>
<dbReference type="Pfam" id="PF05236">
    <property type="entry name" value="TAF4"/>
    <property type="match status" value="1"/>
</dbReference>
<dbReference type="InterPro" id="IPR038765">
    <property type="entry name" value="Papain-like_cys_pep_sf"/>
</dbReference>
<evidence type="ECO:0000256" key="6">
    <source>
        <dbReference type="ARBA" id="ARBA00023242"/>
    </source>
</evidence>
<feature type="domain" description="CAP-Gly" evidence="10">
    <location>
        <begin position="1568"/>
        <end position="1601"/>
    </location>
</feature>
<evidence type="ECO:0000313" key="12">
    <source>
        <dbReference type="EMBL" id="GFR13057.1"/>
    </source>
</evidence>
<keyword evidence="13" id="KW-1185">Reference proteome</keyword>
<evidence type="ECO:0000259" key="9">
    <source>
        <dbReference type="PROSITE" id="PS50235"/>
    </source>
</evidence>
<comment type="subcellular location">
    <subcellularLocation>
        <location evidence="1">Nucleus</location>
    </subcellularLocation>
</comment>
<keyword evidence="5" id="KW-0804">Transcription</keyword>
<keyword evidence="7" id="KW-0175">Coiled coil</keyword>
<evidence type="ECO:0000259" key="11">
    <source>
        <dbReference type="PROSITE" id="PS51119"/>
    </source>
</evidence>
<feature type="domain" description="CAP-Gly" evidence="10">
    <location>
        <begin position="1202"/>
        <end position="1246"/>
    </location>
</feature>
<feature type="coiled-coil region" evidence="7">
    <location>
        <begin position="901"/>
        <end position="964"/>
    </location>
</feature>
<dbReference type="InterPro" id="IPR045144">
    <property type="entry name" value="TAF4"/>
</dbReference>
<dbReference type="PROSITE" id="PS50235">
    <property type="entry name" value="USP_3"/>
    <property type="match status" value="1"/>
</dbReference>
<dbReference type="InterPro" id="IPR028889">
    <property type="entry name" value="USP"/>
</dbReference>
<dbReference type="PANTHER" id="PTHR15138:SF14">
    <property type="entry name" value="TRANSCRIPTION INITIATION FACTOR TFIID SUBUNIT 4"/>
    <property type="match status" value="1"/>
</dbReference>
<dbReference type="EMBL" id="BMAO01017060">
    <property type="protein sequence ID" value="GFR13057.1"/>
    <property type="molecule type" value="Genomic_DNA"/>
</dbReference>
<dbReference type="CDD" id="cd08045">
    <property type="entry name" value="HFD_TAF4"/>
    <property type="match status" value="1"/>
</dbReference>
<dbReference type="PROSITE" id="PS51119">
    <property type="entry name" value="TAFH"/>
    <property type="match status" value="1"/>
</dbReference>
<feature type="compositionally biased region" description="Polar residues" evidence="8">
    <location>
        <begin position="1420"/>
        <end position="1431"/>
    </location>
</feature>
<organism evidence="12 13">
    <name type="scientific">Trichonephila clavata</name>
    <name type="common">Joro spider</name>
    <name type="synonym">Nephila clavata</name>
    <dbReference type="NCBI Taxonomy" id="2740835"/>
    <lineage>
        <taxon>Eukaryota</taxon>
        <taxon>Metazoa</taxon>
        <taxon>Ecdysozoa</taxon>
        <taxon>Arthropoda</taxon>
        <taxon>Chelicerata</taxon>
        <taxon>Arachnida</taxon>
        <taxon>Araneae</taxon>
        <taxon>Araneomorphae</taxon>
        <taxon>Entelegynae</taxon>
        <taxon>Araneoidea</taxon>
        <taxon>Nephilidae</taxon>
        <taxon>Trichonephila</taxon>
    </lineage>
</organism>
<dbReference type="Pfam" id="PF01302">
    <property type="entry name" value="CAP_GLY"/>
    <property type="match status" value="3"/>
</dbReference>
<feature type="compositionally biased region" description="Low complexity" evidence="8">
    <location>
        <begin position="1438"/>
        <end position="1454"/>
    </location>
</feature>
<dbReference type="InterPro" id="IPR007900">
    <property type="entry name" value="TAF4_C"/>
</dbReference>
<dbReference type="GO" id="GO:0003677">
    <property type="term" value="F:DNA binding"/>
    <property type="evidence" value="ECO:0007669"/>
    <property type="project" value="TreeGrafter"/>
</dbReference>
<dbReference type="Pfam" id="PF00443">
    <property type="entry name" value="UCH"/>
    <property type="match status" value="1"/>
</dbReference>
<dbReference type="PANTHER" id="PTHR15138">
    <property type="entry name" value="TRANSCRIPTION INITIATION FACTOR TFIID SUBUNIT 4"/>
    <property type="match status" value="1"/>
</dbReference>
<dbReference type="GO" id="GO:0016251">
    <property type="term" value="F:RNA polymerase II general transcription initiation factor activity"/>
    <property type="evidence" value="ECO:0007669"/>
    <property type="project" value="TreeGrafter"/>
</dbReference>
<evidence type="ECO:0000259" key="10">
    <source>
        <dbReference type="PROSITE" id="PS50245"/>
    </source>
</evidence>
<dbReference type="GO" id="GO:0005669">
    <property type="term" value="C:transcription factor TFIID complex"/>
    <property type="evidence" value="ECO:0007669"/>
    <property type="project" value="InterPro"/>
</dbReference>
<feature type="region of interest" description="Disordered" evidence="8">
    <location>
        <begin position="1420"/>
        <end position="1454"/>
    </location>
</feature>
<proteinExistence type="inferred from homology"/>
<dbReference type="OrthoDB" id="6287070at2759"/>
<gene>
    <name evidence="12" type="primary">Cyld</name>
    <name evidence="12" type="ORF">TNCT_551883</name>
</gene>
<dbReference type="InterPro" id="IPR000938">
    <property type="entry name" value="CAP-Gly_domain"/>
</dbReference>
<dbReference type="FunFam" id="3.90.70.10:FF:000009">
    <property type="entry name" value="Putative ubiquitin carboxyl-terminal hydrolase CYLD"/>
    <property type="match status" value="1"/>
</dbReference>
<dbReference type="InterPro" id="IPR009072">
    <property type="entry name" value="Histone-fold"/>
</dbReference>
<evidence type="ECO:0000313" key="13">
    <source>
        <dbReference type="Proteomes" id="UP000887116"/>
    </source>
</evidence>
<evidence type="ECO:0000256" key="1">
    <source>
        <dbReference type="ARBA" id="ARBA00004123"/>
    </source>
</evidence>
<keyword evidence="4" id="KW-0805">Transcription regulation</keyword>
<dbReference type="GO" id="GO:0046982">
    <property type="term" value="F:protein heterodimerization activity"/>
    <property type="evidence" value="ECO:0007669"/>
    <property type="project" value="InterPro"/>
</dbReference>
<dbReference type="InterPro" id="IPR036859">
    <property type="entry name" value="CAP-Gly_dom_sf"/>
</dbReference>
<feature type="domain" description="USP" evidence="9">
    <location>
        <begin position="1651"/>
        <end position="2006"/>
    </location>
</feature>
<evidence type="ECO:0000256" key="5">
    <source>
        <dbReference type="ARBA" id="ARBA00023163"/>
    </source>
</evidence>
<dbReference type="Gene3D" id="3.90.70.10">
    <property type="entry name" value="Cysteine proteinases"/>
    <property type="match status" value="1"/>
</dbReference>
<dbReference type="PROSITE" id="PS50245">
    <property type="entry name" value="CAP_GLY_2"/>
    <property type="match status" value="2"/>
</dbReference>
<dbReference type="Gene3D" id="2.30.30.190">
    <property type="entry name" value="CAP Gly-rich-like domain"/>
    <property type="match status" value="3"/>
</dbReference>
<dbReference type="Gene3D" id="1.10.20.10">
    <property type="entry name" value="Histone, subunit A"/>
    <property type="match status" value="1"/>
</dbReference>
<sequence>MATVKSLEDMLSSEVDESAVTALVGSLESQLASSNIQLSSQDVNTTSVTVNHVNNAVLVDNNITRLLDGPKQGVITVSQAVSLINVAKPAVVSSQIGETNASPAVTTNTGNVMVTLPGALPASGYITQVTGPSQQSFFSPVVGGNITVNKTTNNQEIKVVSQAVVSQINSTCTINTRSKTAAAAAAALPNGNPNNLGLLSIRPNQTSSMSAIYDLANVASQQSPIVTSNTCITTSTPTSSQVTVANGKQITAIKSQADSKSSEKNGKTLAITRSQDNISVPSTVVQTTVMHQIPGTNVIQVSNPTIVSKSHVTTSQPVSVVSQVVTPSIISPGVQIVNMNTRLSVQSITGQKTLAPRVMLATNPVRIAATPQIITARTGVAGQKNVTQNNAQIKVQTFQQQRIVAPRNQIAGQKVIPIATNKGTITLSPNMVRGAVILKTENGQLQVVNIAGSSGSTIPGTATYRLQSLPPGATSIRTVTPQQIVSVPVSATGLKANQVAVTVPQSIVGTIIQQGATSLNDGTTRLSTPNTPKSGIVKILKPTNHILQAGVNGNLTTPLTVQTTTANSQSSTPNQMSPDTAKKKCKNFLSTLIRLADEQPTTVAKSVRNLIQGIIDGTMQAEEFTAKLQKELNSAPQPYLVPFLKKNLPFLRHSLITKELTIDGVRPPPPGAIILPHPSSLQQIQIGQKRPIMQPNTQVRLVTGQNTPLAAHLLQQNQNLLNQRYTVPRLPPTTAAKSLLVGKTIVASSVAASSPATVTALQSKFQAKIPVLNSSNNASKRTFSALRDDDDINDVAAMGGVNLVEESQKILASTSEIVGTQIRSCKDESFLLSSALQRRIHKIAQKHGLEDVSSDVVNLISHASQIRLKNLIQKLSVIAEHRVETPKNDARYEVSQDVKAQIKFIEELDRLEKRRHEEQEREILLKAAKSRSKLEDPEQLKLKQKAKEMQKAELEELRQREANNTALLAIGPRKKFKLDNNLSTSNQVSSGLFSGSSNNLSKFQVRPRVKRVNVRDLLYLMEQERETALETCYFVAFASLIEKLEEEVPYKSYFLSYLLRMSLERGKRRKFLLLEECYGKKITDDNRPNSLFNKSALETEVQLVPGSILQEIKSEPGSPSMCVQSLDHDNVYMLCNNSDVHELSPFEAEVLVPVSPVRDRLRVLSDEQWLKEAEMIVEGSNVNVDLGADLDPVEGIVRYCGVVPELGKGIVFGIELLVHPEHGVCDGSIKGKRYFQCASNNAIFVGINRLRLHLRGYKYTQSGNIVEHGEHREREGTGGALPSSKPHPLSLEAACADGTPPPPLQLGDRVVWISDSGPEYGEVKWLGKLLDVGTDWMVGVEFDNAVGTGTGKYNDHQLFEAKLNHASLVPIIGLMKADDFLGGTSFGTLPKSCRRKKSGESSGSVFVERVALADETALGSSTRGNITNSPGSKRKLASISNSVSSESKSNSLSCRSPDLLNSHLSLENDENCSSGSTVNPLYEMVTEKGVSANQKLNITRLDDTGSSMASASTASRKSSANYVARHSSQDGADLEVGSVVEVLINSNPCYGVIRWIGEIPEARGKLVAGIEMEEESSSCTDGTFNGKRYFTCSPRKAFFVRLSHCRKDSRFLESEKRKSAVFGSIDCPSITGDVPPLSSPEDMKLLYGKNRGIQGHHNSCYLDATLFAMFSCTGVFDSILHRPKNSDDIAEYDEVLRVLKEEIVNPLRANFYVRADRVMELRKRLERLSSVRGLTSEEKDPEEFLNSLLNQILRAEPFLKLSSGQESYFYQLFVEKDEKLVLPTVQQLFDQSFLASDIKLAEVPPCLLIQMPRFGKQFKMYPRIIPSQYLDITDVLEDSPRQCSICGQVAEYECKECYGQFGEGLDSIAFCQKCMDKSHSHKKRTRHRSVKLSIPPEFRMLKDHTPVPRIYMELFAVVCIETSHYVCFVKCGSGPDAPWCFFDSMADRKGEQNGYNIPEVVPFADLRWWLSEEGMNFLLSAKDDKVLPEITRRLLCDAYMCMYQSPDVMMYR</sequence>
<dbReference type="Gene3D" id="1.20.120.1110">
    <property type="entry name" value="TAFH/NHR1 domain"/>
    <property type="match status" value="1"/>
</dbReference>
<keyword evidence="3" id="KW-0597">Phosphoprotein</keyword>
<dbReference type="CDD" id="cd02670">
    <property type="entry name" value="Peptidase_C19N"/>
    <property type="match status" value="1"/>
</dbReference>
<dbReference type="GO" id="GO:0006367">
    <property type="term" value="P:transcription initiation at RNA polymerase II promoter"/>
    <property type="evidence" value="ECO:0007669"/>
    <property type="project" value="TreeGrafter"/>
</dbReference>
<dbReference type="FunFam" id="1.10.20.10:FF:000015">
    <property type="entry name" value="Transcription initiation factor TFIID subunit 4B"/>
    <property type="match status" value="1"/>
</dbReference>
<dbReference type="Proteomes" id="UP000887116">
    <property type="component" value="Unassembled WGS sequence"/>
</dbReference>
<dbReference type="InterPro" id="IPR001394">
    <property type="entry name" value="Peptidase_C19_UCH"/>
</dbReference>
<dbReference type="SUPFAM" id="SSF74924">
    <property type="entry name" value="Cap-Gly domain"/>
    <property type="match status" value="3"/>
</dbReference>
<evidence type="ECO:0000256" key="8">
    <source>
        <dbReference type="SAM" id="MobiDB-lite"/>
    </source>
</evidence>
<accession>A0A8X6LLS3</accession>
<keyword evidence="12" id="KW-0378">Hydrolase</keyword>
<dbReference type="FunFam" id="2.30.30.190:FF:000007">
    <property type="entry name" value="Putative ubiquitin carboxyl-terminal hydrolase CYLD"/>
    <property type="match status" value="1"/>
</dbReference>
<evidence type="ECO:0000256" key="7">
    <source>
        <dbReference type="SAM" id="Coils"/>
    </source>
</evidence>
<evidence type="ECO:0000256" key="3">
    <source>
        <dbReference type="ARBA" id="ARBA00022553"/>
    </source>
</evidence>
<comment type="caution">
    <text evidence="12">The sequence shown here is derived from an EMBL/GenBank/DDBJ whole genome shotgun (WGS) entry which is preliminary data.</text>
</comment>
<name>A0A8X6LLS3_TRICU</name>
<dbReference type="InterPro" id="IPR037249">
    <property type="entry name" value="TAFH/NHR1_dom_sf"/>
</dbReference>
<feature type="domain" description="TAFH" evidence="11">
    <location>
        <begin position="578"/>
        <end position="674"/>
    </location>
</feature>
<evidence type="ECO:0000256" key="2">
    <source>
        <dbReference type="ARBA" id="ARBA00006178"/>
    </source>
</evidence>
<keyword evidence="6" id="KW-0539">Nucleus</keyword>
<dbReference type="SMART" id="SM00549">
    <property type="entry name" value="TAFH"/>
    <property type="match status" value="1"/>
</dbReference>
<dbReference type="Pfam" id="PF07531">
    <property type="entry name" value="TAFH"/>
    <property type="match status" value="1"/>
</dbReference>
<dbReference type="SUPFAM" id="SSF47113">
    <property type="entry name" value="Histone-fold"/>
    <property type="match status" value="1"/>
</dbReference>
<protein>
    <submittedName>
        <fullName evidence="12">Ubiquitin carboxyl-terminal hydrolase CYLD</fullName>
    </submittedName>
</protein>